<name>A0A086A7C6_FLAHY</name>
<keyword evidence="5" id="KW-1185">Reference proteome</keyword>
<dbReference type="PROSITE" id="PS51186">
    <property type="entry name" value="GNAT"/>
    <property type="match status" value="2"/>
</dbReference>
<evidence type="ECO:0000313" key="4">
    <source>
        <dbReference type="Proteomes" id="UP000028712"/>
    </source>
</evidence>
<evidence type="ECO:0000313" key="2">
    <source>
        <dbReference type="EMBL" id="KFF12590.1"/>
    </source>
</evidence>
<reference evidence="3 5" key="2">
    <citation type="submission" date="2016-11" db="EMBL/GenBank/DDBJ databases">
        <title>Whole genomes of Flavobacteriaceae.</title>
        <authorList>
            <person name="Stine C."/>
            <person name="Li C."/>
            <person name="Tadesse D."/>
        </authorList>
    </citation>
    <scope>NUCLEOTIDE SEQUENCE [LARGE SCALE GENOMIC DNA]</scope>
    <source>
        <strain evidence="3 5">ATCC 29551</strain>
    </source>
</reference>
<dbReference type="GO" id="GO:0016747">
    <property type="term" value="F:acyltransferase activity, transferring groups other than amino-acyl groups"/>
    <property type="evidence" value="ECO:0007669"/>
    <property type="project" value="InterPro"/>
</dbReference>
<dbReference type="CDD" id="cd04301">
    <property type="entry name" value="NAT_SF"/>
    <property type="match status" value="2"/>
</dbReference>
<dbReference type="SUPFAM" id="SSF55729">
    <property type="entry name" value="Acyl-CoA N-acyltransferases (Nat)"/>
    <property type="match status" value="2"/>
</dbReference>
<dbReference type="PANTHER" id="PTHR43617">
    <property type="entry name" value="L-AMINO ACID N-ACETYLTRANSFERASE"/>
    <property type="match status" value="1"/>
</dbReference>
<dbReference type="Proteomes" id="UP000198424">
    <property type="component" value="Unassembled WGS sequence"/>
</dbReference>
<protein>
    <submittedName>
        <fullName evidence="3">GNAT family N-acetyltransferase</fullName>
    </submittedName>
</protein>
<sequence>MEIKSLENVNLKDLLDVINLSFSDYIVPFSLTLEQLQSKINAEGIKLDLSIGVYAEDKLVGFMLHALNTTNTEFIAYNAATGVIPDYRGKGLVGKMYDVLVPKLEKLGVKQMVLEVIEGNHPAIRVYEKMGYTIHRKLDCFRGSVPALDINPKVVIKSLLVPEWDLFKSFWDIEPSWQNDVMSISNSIASSQILGAYINDALIGYAIYNPTSRKINQVAVSPEYRRKGIGTSLCNHISNAVDQNELLVYNIQNSSVEAKGFIKNLNIPYTISQFEMKRNL</sequence>
<dbReference type="OrthoDB" id="4228396at2"/>
<comment type="caution">
    <text evidence="2">The sequence shown here is derived from an EMBL/GenBank/DDBJ whole genome shotgun (WGS) entry which is preliminary data.</text>
</comment>
<evidence type="ECO:0000313" key="5">
    <source>
        <dbReference type="Proteomes" id="UP000198424"/>
    </source>
</evidence>
<dbReference type="InterPro" id="IPR016181">
    <property type="entry name" value="Acyl_CoA_acyltransferase"/>
</dbReference>
<dbReference type="Proteomes" id="UP000028712">
    <property type="component" value="Unassembled WGS sequence"/>
</dbReference>
<dbReference type="InterPro" id="IPR000182">
    <property type="entry name" value="GNAT_dom"/>
</dbReference>
<dbReference type="eggNOG" id="COG0456">
    <property type="taxonomic scope" value="Bacteria"/>
</dbReference>
<accession>A0A086A7C6</accession>
<dbReference type="Gene3D" id="3.40.630.30">
    <property type="match status" value="2"/>
</dbReference>
<reference evidence="2 4" key="1">
    <citation type="submission" date="2014-07" db="EMBL/GenBank/DDBJ databases">
        <title>Genome of Flavobacterium hydatis DSM 2063.</title>
        <authorList>
            <person name="Pipes S.E."/>
            <person name="Stropko S.J."/>
            <person name="Newman J.D."/>
        </authorList>
    </citation>
    <scope>NUCLEOTIDE SEQUENCE [LARGE SCALE GENOMIC DNA]</scope>
    <source>
        <strain evidence="2 4">DSM 2063</strain>
    </source>
</reference>
<dbReference type="AlphaFoldDB" id="A0A086A7C6"/>
<proteinExistence type="predicted"/>
<feature type="domain" description="N-acetyltransferase" evidence="1">
    <location>
        <begin position="1"/>
        <end position="151"/>
    </location>
</feature>
<dbReference type="STRING" id="991.IW20_18565"/>
<organism evidence="2 4">
    <name type="scientific">Flavobacterium hydatis</name>
    <name type="common">Cytophaga aquatilis</name>
    <dbReference type="NCBI Taxonomy" id="991"/>
    <lineage>
        <taxon>Bacteria</taxon>
        <taxon>Pseudomonadati</taxon>
        <taxon>Bacteroidota</taxon>
        <taxon>Flavobacteriia</taxon>
        <taxon>Flavobacteriales</taxon>
        <taxon>Flavobacteriaceae</taxon>
        <taxon>Flavobacterium</taxon>
    </lineage>
</organism>
<gene>
    <name evidence="3" type="ORF">B0A62_16780</name>
    <name evidence="2" type="ORF">IW20_18565</name>
</gene>
<dbReference type="EMBL" id="MUGY01000024">
    <property type="protein sequence ID" value="OXA92048.1"/>
    <property type="molecule type" value="Genomic_DNA"/>
</dbReference>
<feature type="domain" description="N-acetyltransferase" evidence="1">
    <location>
        <begin position="150"/>
        <end position="280"/>
    </location>
</feature>
<dbReference type="InterPro" id="IPR050276">
    <property type="entry name" value="MshD_Acetyltransferase"/>
</dbReference>
<evidence type="ECO:0000259" key="1">
    <source>
        <dbReference type="PROSITE" id="PS51186"/>
    </source>
</evidence>
<evidence type="ECO:0000313" key="3">
    <source>
        <dbReference type="EMBL" id="OXA92048.1"/>
    </source>
</evidence>
<dbReference type="Pfam" id="PF00583">
    <property type="entry name" value="Acetyltransf_1"/>
    <property type="match status" value="2"/>
</dbReference>
<dbReference type="RefSeq" id="WP_035625578.1">
    <property type="nucleotide sequence ID" value="NZ_JBEWQG010000034.1"/>
</dbReference>
<dbReference type="EMBL" id="JPRM01000031">
    <property type="protein sequence ID" value="KFF12590.1"/>
    <property type="molecule type" value="Genomic_DNA"/>
</dbReference>